<dbReference type="InterPro" id="IPR050863">
    <property type="entry name" value="CenT-Element_Derived"/>
</dbReference>
<dbReference type="OrthoDB" id="6746244at2759"/>
<sequence>MTADNFVNCLDHFIKHTKSSKENKCILVLDNHESHISPKALEKCKLNDMHLLTLPPHTSHQLQPLDVSVFGPLKRYYNEHHPGQTISFEKCTGISWISLCQGVHTFKYSQQLESILSTNIYLKISISQEQKLQIDQIRN</sequence>
<dbReference type="InterPro" id="IPR004875">
    <property type="entry name" value="DDE_SF_endonuclease_dom"/>
</dbReference>
<organism evidence="2 3">
    <name type="scientific">Acanthoscelides obtectus</name>
    <name type="common">Bean weevil</name>
    <name type="synonym">Bruchus obtectus</name>
    <dbReference type="NCBI Taxonomy" id="200917"/>
    <lineage>
        <taxon>Eukaryota</taxon>
        <taxon>Metazoa</taxon>
        <taxon>Ecdysozoa</taxon>
        <taxon>Arthropoda</taxon>
        <taxon>Hexapoda</taxon>
        <taxon>Insecta</taxon>
        <taxon>Pterygota</taxon>
        <taxon>Neoptera</taxon>
        <taxon>Endopterygota</taxon>
        <taxon>Coleoptera</taxon>
        <taxon>Polyphaga</taxon>
        <taxon>Cucujiformia</taxon>
        <taxon>Chrysomeloidea</taxon>
        <taxon>Chrysomelidae</taxon>
        <taxon>Bruchinae</taxon>
        <taxon>Bruchini</taxon>
        <taxon>Acanthoscelides</taxon>
    </lineage>
</organism>
<dbReference type="Proteomes" id="UP001152888">
    <property type="component" value="Unassembled WGS sequence"/>
</dbReference>
<dbReference type="Pfam" id="PF03184">
    <property type="entry name" value="DDE_1"/>
    <property type="match status" value="1"/>
</dbReference>
<dbReference type="GO" id="GO:0005634">
    <property type="term" value="C:nucleus"/>
    <property type="evidence" value="ECO:0007669"/>
    <property type="project" value="TreeGrafter"/>
</dbReference>
<gene>
    <name evidence="2" type="ORF">ACAOBT_LOCUS25523</name>
</gene>
<name>A0A9P0PVY2_ACAOB</name>
<dbReference type="GO" id="GO:0003677">
    <property type="term" value="F:DNA binding"/>
    <property type="evidence" value="ECO:0007669"/>
    <property type="project" value="TreeGrafter"/>
</dbReference>
<dbReference type="PANTHER" id="PTHR19303">
    <property type="entry name" value="TRANSPOSON"/>
    <property type="match status" value="1"/>
</dbReference>
<evidence type="ECO:0000313" key="3">
    <source>
        <dbReference type="Proteomes" id="UP001152888"/>
    </source>
</evidence>
<feature type="domain" description="DDE-1" evidence="1">
    <location>
        <begin position="1"/>
        <end position="81"/>
    </location>
</feature>
<proteinExistence type="predicted"/>
<reference evidence="2" key="1">
    <citation type="submission" date="2022-03" db="EMBL/GenBank/DDBJ databases">
        <authorList>
            <person name="Sayadi A."/>
        </authorList>
    </citation>
    <scope>NUCLEOTIDE SEQUENCE</scope>
</reference>
<protein>
    <recommendedName>
        <fullName evidence="1">DDE-1 domain-containing protein</fullName>
    </recommendedName>
</protein>
<evidence type="ECO:0000259" key="1">
    <source>
        <dbReference type="Pfam" id="PF03184"/>
    </source>
</evidence>
<dbReference type="Gene3D" id="3.30.420.10">
    <property type="entry name" value="Ribonuclease H-like superfamily/Ribonuclease H"/>
    <property type="match status" value="1"/>
</dbReference>
<accession>A0A9P0PVY2</accession>
<evidence type="ECO:0000313" key="2">
    <source>
        <dbReference type="EMBL" id="CAH2000355.1"/>
    </source>
</evidence>
<dbReference type="EMBL" id="CAKOFQ010007405">
    <property type="protein sequence ID" value="CAH2000355.1"/>
    <property type="molecule type" value="Genomic_DNA"/>
</dbReference>
<dbReference type="AlphaFoldDB" id="A0A9P0PVY2"/>
<keyword evidence="3" id="KW-1185">Reference proteome</keyword>
<comment type="caution">
    <text evidence="2">The sequence shown here is derived from an EMBL/GenBank/DDBJ whole genome shotgun (WGS) entry which is preliminary data.</text>
</comment>
<dbReference type="PANTHER" id="PTHR19303:SF71">
    <property type="entry name" value="ZINC FINGER PHD-TYPE DOMAIN-CONTAINING PROTEIN"/>
    <property type="match status" value="1"/>
</dbReference>
<dbReference type="InterPro" id="IPR036397">
    <property type="entry name" value="RNaseH_sf"/>
</dbReference>